<dbReference type="PANTHER" id="PTHR31623:SF122">
    <property type="entry name" value="HXXXD-TYPE ACYL-TRANSFERASE FAMILY PROTEIN"/>
    <property type="match status" value="1"/>
</dbReference>
<reference evidence="5" key="2">
    <citation type="submission" date="2019-10" db="EMBL/GenBank/DDBJ databases">
        <title>A de novo genome assembly of a pear dwarfing rootstock.</title>
        <authorList>
            <person name="Wang F."/>
            <person name="Wang J."/>
            <person name="Li S."/>
            <person name="Zhang Y."/>
            <person name="Fang M."/>
            <person name="Ma L."/>
            <person name="Zhao Y."/>
            <person name="Jiang S."/>
        </authorList>
    </citation>
    <scope>NUCLEOTIDE SEQUENCE [LARGE SCALE GENOMIC DNA]</scope>
</reference>
<keyword evidence="3 4" id="KW-0012">Acyltransferase</keyword>
<reference evidence="4 5" key="1">
    <citation type="submission" date="2019-09" db="EMBL/GenBank/DDBJ databases">
        <authorList>
            <person name="Ou C."/>
        </authorList>
    </citation>
    <scope>NUCLEOTIDE SEQUENCE [LARGE SCALE GENOMIC DNA]</scope>
    <source>
        <strain evidence="4">S2</strain>
        <tissue evidence="4">Leaf</tissue>
    </source>
</reference>
<sequence>MHELLVLKAGSLNNFLPIQVQRWCQANFFECGGLAIGISISHKVGDGSTLGKFIRRCAAIIALGSTAVAVEMGATASRFPPLDFLNSPVDRAPINFVFGSVVKRRLVLDAPKIASLKFLSCQYCGSKSYQS</sequence>
<evidence type="ECO:0000256" key="2">
    <source>
        <dbReference type="ARBA" id="ARBA00022679"/>
    </source>
</evidence>
<dbReference type="Pfam" id="PF02458">
    <property type="entry name" value="Transferase"/>
    <property type="match status" value="1"/>
</dbReference>
<comment type="similarity">
    <text evidence="1">Belongs to the plant acyltransferase family.</text>
</comment>
<keyword evidence="5" id="KW-1185">Reference proteome</keyword>
<organism evidence="4 5">
    <name type="scientific">Pyrus ussuriensis x Pyrus communis</name>
    <dbReference type="NCBI Taxonomy" id="2448454"/>
    <lineage>
        <taxon>Eukaryota</taxon>
        <taxon>Viridiplantae</taxon>
        <taxon>Streptophyta</taxon>
        <taxon>Embryophyta</taxon>
        <taxon>Tracheophyta</taxon>
        <taxon>Spermatophyta</taxon>
        <taxon>Magnoliopsida</taxon>
        <taxon>eudicotyledons</taxon>
        <taxon>Gunneridae</taxon>
        <taxon>Pentapetalae</taxon>
        <taxon>rosids</taxon>
        <taxon>fabids</taxon>
        <taxon>Rosales</taxon>
        <taxon>Rosaceae</taxon>
        <taxon>Amygdaloideae</taxon>
        <taxon>Maleae</taxon>
        <taxon>Pyrus</taxon>
    </lineage>
</organism>
<protein>
    <submittedName>
        <fullName evidence="4">BAHD acyltransferase</fullName>
    </submittedName>
</protein>
<proteinExistence type="inferred from homology"/>
<evidence type="ECO:0000256" key="1">
    <source>
        <dbReference type="ARBA" id="ARBA00009861"/>
    </source>
</evidence>
<reference evidence="4 5" key="3">
    <citation type="submission" date="2019-11" db="EMBL/GenBank/DDBJ databases">
        <title>A de novo genome assembly of a pear dwarfing rootstock.</title>
        <authorList>
            <person name="Wang F."/>
            <person name="Wang J."/>
            <person name="Li S."/>
            <person name="Zhang Y."/>
            <person name="Fang M."/>
            <person name="Ma L."/>
            <person name="Zhao Y."/>
            <person name="Jiang S."/>
        </authorList>
    </citation>
    <scope>NUCLEOTIDE SEQUENCE [LARGE SCALE GENOMIC DNA]</scope>
    <source>
        <strain evidence="4">S2</strain>
        <tissue evidence="4">Leaf</tissue>
    </source>
</reference>
<dbReference type="Proteomes" id="UP000327157">
    <property type="component" value="Chromosome 11"/>
</dbReference>
<accession>A0A5N5FRZ3</accession>
<dbReference type="InterPro" id="IPR023213">
    <property type="entry name" value="CAT-like_dom_sf"/>
</dbReference>
<evidence type="ECO:0000256" key="3">
    <source>
        <dbReference type="ARBA" id="ARBA00023315"/>
    </source>
</evidence>
<dbReference type="PANTHER" id="PTHR31623">
    <property type="entry name" value="F21J9.9"/>
    <property type="match status" value="1"/>
</dbReference>
<dbReference type="OrthoDB" id="1746869at2759"/>
<name>A0A5N5FRZ3_9ROSA</name>
<comment type="caution">
    <text evidence="4">The sequence shown here is derived from an EMBL/GenBank/DDBJ whole genome shotgun (WGS) entry which is preliminary data.</text>
</comment>
<dbReference type="Gene3D" id="3.30.559.10">
    <property type="entry name" value="Chloramphenicol acetyltransferase-like domain"/>
    <property type="match status" value="1"/>
</dbReference>
<keyword evidence="2 4" id="KW-0808">Transferase</keyword>
<gene>
    <name evidence="4" type="ORF">D8674_005625</name>
</gene>
<dbReference type="GO" id="GO:0016746">
    <property type="term" value="F:acyltransferase activity"/>
    <property type="evidence" value="ECO:0007669"/>
    <property type="project" value="UniProtKB-KW"/>
</dbReference>
<dbReference type="AlphaFoldDB" id="A0A5N5FRZ3"/>
<evidence type="ECO:0000313" key="4">
    <source>
        <dbReference type="EMBL" id="KAB2605908.1"/>
    </source>
</evidence>
<dbReference type="EMBL" id="SMOL01000559">
    <property type="protein sequence ID" value="KAB2605908.1"/>
    <property type="molecule type" value="Genomic_DNA"/>
</dbReference>
<evidence type="ECO:0000313" key="5">
    <source>
        <dbReference type="Proteomes" id="UP000327157"/>
    </source>
</evidence>